<dbReference type="KEGG" id="hro:HELRODRAFT_70936"/>
<dbReference type="GO" id="GO:0005789">
    <property type="term" value="C:endoplasmic reticulum membrane"/>
    <property type="evidence" value="ECO:0000318"/>
    <property type="project" value="GO_Central"/>
</dbReference>
<comment type="similarity">
    <text evidence="2">Belongs to the peptidase U48 family.</text>
</comment>
<keyword evidence="4 13" id="KW-0812">Transmembrane</keyword>
<dbReference type="FunCoup" id="T1G0E5">
    <property type="interactions" value="1633"/>
</dbReference>
<keyword evidence="17" id="KW-1185">Reference proteome</keyword>
<evidence type="ECO:0000313" key="15">
    <source>
        <dbReference type="EMBL" id="ESN90557.1"/>
    </source>
</evidence>
<feature type="domain" description="CAAX prenyl protease 2/Lysostaphin resistance protein A-like" evidence="14">
    <location>
        <begin position="58"/>
        <end position="162"/>
    </location>
</feature>
<keyword evidence="8 13" id="KW-0472">Membrane</keyword>
<dbReference type="GO" id="GO:0004222">
    <property type="term" value="F:metalloendopeptidase activity"/>
    <property type="evidence" value="ECO:0000318"/>
    <property type="project" value="GO_Central"/>
</dbReference>
<evidence type="ECO:0000256" key="10">
    <source>
        <dbReference type="ARBA" id="ARBA00047280"/>
    </source>
</evidence>
<dbReference type="InterPro" id="IPR039731">
    <property type="entry name" value="Rce1"/>
</dbReference>
<dbReference type="OMA" id="MYAGSLM"/>
<dbReference type="eggNOG" id="KOG4130">
    <property type="taxonomic scope" value="Eukaryota"/>
</dbReference>
<dbReference type="GeneID" id="20214543"/>
<evidence type="ECO:0000256" key="1">
    <source>
        <dbReference type="ARBA" id="ARBA00004477"/>
    </source>
</evidence>
<feature type="transmembrane region" description="Helical" evidence="13">
    <location>
        <begin position="12"/>
        <end position="33"/>
    </location>
</feature>
<keyword evidence="5" id="KW-0378">Hydrolase</keyword>
<dbReference type="RefSeq" id="XP_009031192.1">
    <property type="nucleotide sequence ID" value="XM_009032944.1"/>
</dbReference>
<keyword evidence="7 13" id="KW-1133">Transmembrane helix</keyword>
<feature type="transmembrane region" description="Helical" evidence="13">
    <location>
        <begin position="88"/>
        <end position="108"/>
    </location>
</feature>
<evidence type="ECO:0000256" key="3">
    <source>
        <dbReference type="ARBA" id="ARBA00022670"/>
    </source>
</evidence>
<dbReference type="PANTHER" id="PTHR13046:SF0">
    <property type="entry name" value="CAAX PRENYL PROTEASE 2"/>
    <property type="match status" value="1"/>
</dbReference>
<evidence type="ECO:0000256" key="4">
    <source>
        <dbReference type="ARBA" id="ARBA00022692"/>
    </source>
</evidence>
<reference evidence="15 17" key="2">
    <citation type="journal article" date="2013" name="Nature">
        <title>Insights into bilaterian evolution from three spiralian genomes.</title>
        <authorList>
            <person name="Simakov O."/>
            <person name="Marletaz F."/>
            <person name="Cho S.J."/>
            <person name="Edsinger-Gonzales E."/>
            <person name="Havlak P."/>
            <person name="Hellsten U."/>
            <person name="Kuo D.H."/>
            <person name="Larsson T."/>
            <person name="Lv J."/>
            <person name="Arendt D."/>
            <person name="Savage R."/>
            <person name="Osoegawa K."/>
            <person name="de Jong P."/>
            <person name="Grimwood J."/>
            <person name="Chapman J.A."/>
            <person name="Shapiro H."/>
            <person name="Aerts A."/>
            <person name="Otillar R.P."/>
            <person name="Terry A.Y."/>
            <person name="Boore J.L."/>
            <person name="Grigoriev I.V."/>
            <person name="Lindberg D.R."/>
            <person name="Seaver E.C."/>
            <person name="Weisblat D.A."/>
            <person name="Putnam N.H."/>
            <person name="Rokhsar D.S."/>
        </authorList>
    </citation>
    <scope>NUCLEOTIDE SEQUENCE</scope>
</reference>
<dbReference type="CTD" id="20214543"/>
<evidence type="ECO:0000256" key="2">
    <source>
        <dbReference type="ARBA" id="ARBA00006897"/>
    </source>
</evidence>
<dbReference type="Proteomes" id="UP000015101">
    <property type="component" value="Unassembled WGS sequence"/>
</dbReference>
<dbReference type="InterPro" id="IPR003675">
    <property type="entry name" value="Rce1/LyrA-like_dom"/>
</dbReference>
<dbReference type="HOGENOM" id="CLU_049909_3_1_1"/>
<evidence type="ECO:0000259" key="14">
    <source>
        <dbReference type="Pfam" id="PF02517"/>
    </source>
</evidence>
<evidence type="ECO:0000256" key="9">
    <source>
        <dbReference type="ARBA" id="ARBA00032607"/>
    </source>
</evidence>
<feature type="transmembrane region" description="Helical" evidence="13">
    <location>
        <begin position="183"/>
        <end position="201"/>
    </location>
</feature>
<comment type="catalytic activity">
    <reaction evidence="10">
        <text>Hydrolyzes the peptide bond -P2-(S-farnesyl or geranylgeranyl)C-P1'-P2'-P3'-COOH where P1' and P2' are amino acids with aliphatic sidechains and P3' is any C-terminal residue.</text>
        <dbReference type="EC" id="3.4.26.1"/>
    </reaction>
</comment>
<keyword evidence="3" id="KW-0645">Protease</keyword>
<evidence type="ECO:0000256" key="13">
    <source>
        <dbReference type="SAM" id="Phobius"/>
    </source>
</evidence>
<evidence type="ECO:0000256" key="12">
    <source>
        <dbReference type="ARBA" id="ARBA00049763"/>
    </source>
</evidence>
<dbReference type="Pfam" id="PF02517">
    <property type="entry name" value="Rce1-like"/>
    <property type="match status" value="1"/>
</dbReference>
<dbReference type="GO" id="GO:0071586">
    <property type="term" value="P:CAAX-box protein processing"/>
    <property type="evidence" value="ECO:0000318"/>
    <property type="project" value="GO_Central"/>
</dbReference>
<evidence type="ECO:0000256" key="11">
    <source>
        <dbReference type="ARBA" id="ARBA00049729"/>
    </source>
</evidence>
<dbReference type="PANTHER" id="PTHR13046">
    <property type="entry name" value="PROTEASE U48 CAAX PRENYL PROTEASE RCE1"/>
    <property type="match status" value="1"/>
</dbReference>
<evidence type="ECO:0000256" key="7">
    <source>
        <dbReference type="ARBA" id="ARBA00022989"/>
    </source>
</evidence>
<dbReference type="EMBL" id="AMQM01002287">
    <property type="status" value="NOT_ANNOTATED_CDS"/>
    <property type="molecule type" value="Genomic_DNA"/>
</dbReference>
<protein>
    <recommendedName>
        <fullName evidence="12">CAAX prenyl protease 2</fullName>
        <ecNumber evidence="11">3.4.26.1</ecNumber>
    </recommendedName>
    <alternativeName>
        <fullName evidence="9">Farnesylated proteins-converting enzyme 2</fullName>
    </alternativeName>
</protein>
<feature type="transmembrane region" description="Helical" evidence="13">
    <location>
        <begin position="120"/>
        <end position="142"/>
    </location>
</feature>
<comment type="subcellular location">
    <subcellularLocation>
        <location evidence="1">Endoplasmic reticulum membrane</location>
        <topology evidence="1">Multi-pass membrane protein</topology>
    </subcellularLocation>
</comment>
<dbReference type="STRING" id="6412.T1G0E5"/>
<organism evidence="16 17">
    <name type="scientific">Helobdella robusta</name>
    <name type="common">Californian leech</name>
    <dbReference type="NCBI Taxonomy" id="6412"/>
    <lineage>
        <taxon>Eukaryota</taxon>
        <taxon>Metazoa</taxon>
        <taxon>Spiralia</taxon>
        <taxon>Lophotrochozoa</taxon>
        <taxon>Annelida</taxon>
        <taxon>Clitellata</taxon>
        <taxon>Hirudinea</taxon>
        <taxon>Rhynchobdellida</taxon>
        <taxon>Glossiphoniidae</taxon>
        <taxon>Helobdella</taxon>
    </lineage>
</organism>
<dbReference type="EnsemblMetazoa" id="HelroT70936">
    <property type="protein sequence ID" value="HelroP70936"/>
    <property type="gene ID" value="HelroG70936"/>
</dbReference>
<dbReference type="AlphaFoldDB" id="T1G0E5"/>
<evidence type="ECO:0000256" key="8">
    <source>
        <dbReference type="ARBA" id="ARBA00023136"/>
    </source>
</evidence>
<name>T1G0E5_HELRO</name>
<dbReference type="EC" id="3.4.26.1" evidence="11"/>
<evidence type="ECO:0000256" key="6">
    <source>
        <dbReference type="ARBA" id="ARBA00022824"/>
    </source>
</evidence>
<dbReference type="OrthoDB" id="271604at2759"/>
<accession>T1G0E5</accession>
<proteinExistence type="inferred from homology"/>
<evidence type="ECO:0000256" key="5">
    <source>
        <dbReference type="ARBA" id="ARBA00022801"/>
    </source>
</evidence>
<reference evidence="17" key="1">
    <citation type="submission" date="2012-12" db="EMBL/GenBank/DDBJ databases">
        <authorList>
            <person name="Hellsten U."/>
            <person name="Grimwood J."/>
            <person name="Chapman J.A."/>
            <person name="Shapiro H."/>
            <person name="Aerts A."/>
            <person name="Otillar R.P."/>
            <person name="Terry A.Y."/>
            <person name="Boore J.L."/>
            <person name="Simakov O."/>
            <person name="Marletaz F."/>
            <person name="Cho S.-J."/>
            <person name="Edsinger-Gonzales E."/>
            <person name="Havlak P."/>
            <person name="Kuo D.-H."/>
            <person name="Larsson T."/>
            <person name="Lv J."/>
            <person name="Arendt D."/>
            <person name="Savage R."/>
            <person name="Osoegawa K."/>
            <person name="de Jong P."/>
            <person name="Lindberg D.R."/>
            <person name="Seaver E.C."/>
            <person name="Weisblat D.A."/>
            <person name="Putnam N.H."/>
            <person name="Grigoriev I.V."/>
            <person name="Rokhsar D.S."/>
        </authorList>
    </citation>
    <scope>NUCLEOTIDE SEQUENCE</scope>
</reference>
<sequence length="207" mass="23759">TVFELLGFTSKGLICALIFPLLHTVILFSGPLLQNYYNGVFYFYKSSWYWKSCFRNHVWLRSHLVGPISEEIVYRACMLPTLIPNFGVAKSIVLSPLFFGMAHFHHVFALVKDGMPLKSALIKACFQFTYTTLFGIYSAFVFVRTGDTILPCILSHMFCNHMGFPNFIEVLQCQDQSMKSKIIFFYVVGLVLFFILLVPLTKPSLYE</sequence>
<evidence type="ECO:0000313" key="16">
    <source>
        <dbReference type="EnsemblMetazoa" id="HelroP70936"/>
    </source>
</evidence>
<dbReference type="InParanoid" id="T1G0E5"/>
<keyword evidence="6" id="KW-0256">Endoplasmic reticulum</keyword>
<dbReference type="EMBL" id="KB097753">
    <property type="protein sequence ID" value="ESN90557.1"/>
    <property type="molecule type" value="Genomic_DNA"/>
</dbReference>
<evidence type="ECO:0000313" key="17">
    <source>
        <dbReference type="Proteomes" id="UP000015101"/>
    </source>
</evidence>
<gene>
    <name evidence="16" type="primary">20214543</name>
    <name evidence="15" type="ORF">HELRODRAFT_70936</name>
</gene>
<reference evidence="16" key="3">
    <citation type="submission" date="2015-06" db="UniProtKB">
        <authorList>
            <consortium name="EnsemblMetazoa"/>
        </authorList>
    </citation>
    <scope>IDENTIFICATION</scope>
</reference>